<reference evidence="1" key="1">
    <citation type="submission" date="2021-06" db="EMBL/GenBank/DDBJ databases">
        <authorList>
            <person name="Kallberg Y."/>
            <person name="Tangrot J."/>
            <person name="Rosling A."/>
        </authorList>
    </citation>
    <scope>NUCLEOTIDE SEQUENCE</scope>
    <source>
        <strain evidence="1">MT106</strain>
    </source>
</reference>
<organism evidence="1 2">
    <name type="scientific">Ambispora gerdemannii</name>
    <dbReference type="NCBI Taxonomy" id="144530"/>
    <lineage>
        <taxon>Eukaryota</taxon>
        <taxon>Fungi</taxon>
        <taxon>Fungi incertae sedis</taxon>
        <taxon>Mucoromycota</taxon>
        <taxon>Glomeromycotina</taxon>
        <taxon>Glomeromycetes</taxon>
        <taxon>Archaeosporales</taxon>
        <taxon>Ambisporaceae</taxon>
        <taxon>Ambispora</taxon>
    </lineage>
</organism>
<gene>
    <name evidence="1" type="ORF">AGERDE_LOCUS10066</name>
</gene>
<accession>A0A9N9GN76</accession>
<dbReference type="Proteomes" id="UP000789831">
    <property type="component" value="Unassembled WGS sequence"/>
</dbReference>
<dbReference type="EMBL" id="CAJVPL010002849">
    <property type="protein sequence ID" value="CAG8621031.1"/>
    <property type="molecule type" value="Genomic_DNA"/>
</dbReference>
<dbReference type="AlphaFoldDB" id="A0A9N9GN76"/>
<evidence type="ECO:0000313" key="2">
    <source>
        <dbReference type="Proteomes" id="UP000789831"/>
    </source>
</evidence>
<comment type="caution">
    <text evidence="1">The sequence shown here is derived from an EMBL/GenBank/DDBJ whole genome shotgun (WGS) entry which is preliminary data.</text>
</comment>
<evidence type="ECO:0000313" key="1">
    <source>
        <dbReference type="EMBL" id="CAG8621031.1"/>
    </source>
</evidence>
<protein>
    <submittedName>
        <fullName evidence="1">8723_t:CDS:1</fullName>
    </submittedName>
</protein>
<sequence length="59" mass="7043">MSKASENNPKELRESNWSFINWVARSEWIAKGKPYEEHEEVLTFLNQEKRENGLLLDLH</sequence>
<proteinExistence type="predicted"/>
<keyword evidence="2" id="KW-1185">Reference proteome</keyword>
<dbReference type="OrthoDB" id="2443821at2759"/>
<feature type="non-terminal residue" evidence="1">
    <location>
        <position position="59"/>
    </location>
</feature>
<name>A0A9N9GN76_9GLOM</name>